<keyword evidence="4 7" id="KW-0472">Membrane</keyword>
<evidence type="ECO:0000313" key="10">
    <source>
        <dbReference type="Proteomes" id="UP000585474"/>
    </source>
</evidence>
<dbReference type="EMBL" id="BJWL01000003">
    <property type="protein sequence ID" value="GFY83514.1"/>
    <property type="molecule type" value="Genomic_DNA"/>
</dbReference>
<dbReference type="AlphaFoldDB" id="A0A7J0EAK1"/>
<evidence type="ECO:0000256" key="5">
    <source>
        <dbReference type="ARBA" id="ARBA00023176"/>
    </source>
</evidence>
<dbReference type="PANTHER" id="PTHR10639:SF24">
    <property type="entry name" value="CLATHRIN LIGHT CHAIN 3"/>
    <property type="match status" value="1"/>
</dbReference>
<evidence type="ECO:0000256" key="7">
    <source>
        <dbReference type="RuleBase" id="RU363137"/>
    </source>
</evidence>
<evidence type="ECO:0000256" key="3">
    <source>
        <dbReference type="ARBA" id="ARBA00005263"/>
    </source>
</evidence>
<feature type="region of interest" description="Disordered" evidence="8">
    <location>
        <begin position="63"/>
        <end position="87"/>
    </location>
</feature>
<dbReference type="GO" id="GO:0030132">
    <property type="term" value="C:clathrin coat of coated pit"/>
    <property type="evidence" value="ECO:0007669"/>
    <property type="project" value="InterPro"/>
</dbReference>
<dbReference type="Proteomes" id="UP000585474">
    <property type="component" value="Unassembled WGS sequence"/>
</dbReference>
<evidence type="ECO:0000256" key="1">
    <source>
        <dbReference type="ARBA" id="ARBA00003913"/>
    </source>
</evidence>
<dbReference type="InterPro" id="IPR000996">
    <property type="entry name" value="Clathrin_L-chain"/>
</dbReference>
<name>A0A7J0EAK1_9ERIC</name>
<gene>
    <name evidence="9" type="ORF">Acr_03g0002880</name>
</gene>
<dbReference type="GO" id="GO:0032050">
    <property type="term" value="F:clathrin heavy chain binding"/>
    <property type="evidence" value="ECO:0007669"/>
    <property type="project" value="TreeGrafter"/>
</dbReference>
<feature type="region of interest" description="Disordered" evidence="8">
    <location>
        <begin position="225"/>
        <end position="255"/>
    </location>
</feature>
<dbReference type="OrthoDB" id="782264at2759"/>
<organism evidence="9 10">
    <name type="scientific">Actinidia rufa</name>
    <dbReference type="NCBI Taxonomy" id="165716"/>
    <lineage>
        <taxon>Eukaryota</taxon>
        <taxon>Viridiplantae</taxon>
        <taxon>Streptophyta</taxon>
        <taxon>Embryophyta</taxon>
        <taxon>Tracheophyta</taxon>
        <taxon>Spermatophyta</taxon>
        <taxon>Magnoliopsida</taxon>
        <taxon>eudicotyledons</taxon>
        <taxon>Gunneridae</taxon>
        <taxon>Pentapetalae</taxon>
        <taxon>asterids</taxon>
        <taxon>Ericales</taxon>
        <taxon>Actinidiaceae</taxon>
        <taxon>Actinidia</taxon>
    </lineage>
</organism>
<evidence type="ECO:0000313" key="9">
    <source>
        <dbReference type="EMBL" id="GFY83514.1"/>
    </source>
</evidence>
<keyword evidence="6 7" id="KW-0968">Cytoplasmic vesicle</keyword>
<dbReference type="Pfam" id="PF01086">
    <property type="entry name" value="Clathrin_lg_ch"/>
    <property type="match status" value="1"/>
</dbReference>
<feature type="region of interest" description="Disordered" evidence="8">
    <location>
        <begin position="1"/>
        <end position="39"/>
    </location>
</feature>
<evidence type="ECO:0000256" key="2">
    <source>
        <dbReference type="ARBA" id="ARBA00004180"/>
    </source>
</evidence>
<evidence type="ECO:0000256" key="8">
    <source>
        <dbReference type="SAM" id="MobiDB-lite"/>
    </source>
</evidence>
<comment type="caution">
    <text evidence="9">The sequence shown here is derived from an EMBL/GenBank/DDBJ whole genome shotgun (WGS) entry which is preliminary data.</text>
</comment>
<dbReference type="GO" id="GO:0005198">
    <property type="term" value="F:structural molecule activity"/>
    <property type="evidence" value="ECO:0007669"/>
    <property type="project" value="InterPro"/>
</dbReference>
<dbReference type="PANTHER" id="PTHR10639">
    <property type="entry name" value="CLATHRIN LIGHT CHAIN"/>
    <property type="match status" value="1"/>
</dbReference>
<dbReference type="GO" id="GO:0006886">
    <property type="term" value="P:intracellular protein transport"/>
    <property type="evidence" value="ECO:0007669"/>
    <property type="project" value="InterPro"/>
</dbReference>
<keyword evidence="10" id="KW-1185">Reference proteome</keyword>
<evidence type="ECO:0000256" key="6">
    <source>
        <dbReference type="ARBA" id="ARBA00023329"/>
    </source>
</evidence>
<proteinExistence type="inferred from homology"/>
<accession>A0A7J0EAK1</accession>
<comment type="similarity">
    <text evidence="3 7">Belongs to the clathrin light chain family.</text>
</comment>
<reference evidence="9 10" key="1">
    <citation type="submission" date="2019-07" db="EMBL/GenBank/DDBJ databases">
        <title>De Novo Assembly of kiwifruit Actinidia rufa.</title>
        <authorList>
            <person name="Sugita-Konishi S."/>
            <person name="Sato K."/>
            <person name="Mori E."/>
            <person name="Abe Y."/>
            <person name="Kisaki G."/>
            <person name="Hamano K."/>
            <person name="Suezawa K."/>
            <person name="Otani M."/>
            <person name="Fukuda T."/>
            <person name="Manabe T."/>
            <person name="Gomi K."/>
            <person name="Tabuchi M."/>
            <person name="Akimitsu K."/>
            <person name="Kataoka I."/>
        </authorList>
    </citation>
    <scope>NUCLEOTIDE SEQUENCE [LARGE SCALE GENOMIC DNA]</scope>
    <source>
        <strain evidence="10">cv. Fuchu</strain>
    </source>
</reference>
<comment type="function">
    <text evidence="1 7">Clathrin is the major protein of the polyhedral coat of coated pits and vesicles.</text>
</comment>
<dbReference type="GO" id="GO:0030130">
    <property type="term" value="C:clathrin coat of trans-Golgi network vesicle"/>
    <property type="evidence" value="ECO:0007669"/>
    <property type="project" value="InterPro"/>
</dbReference>
<sequence length="267" mass="28855">MASSFPADSFDQLGGGGGGGGGDESRHAAATRSLDDGDGYLGYQSQRFDSFSNLADSEFVKDSDSPFFTSQPIPETPSTPPIYAGVGGFSPDPVEFSSFSPEANGNAFDGGYVAADGPILPPPSEMEAEEGFALREWRRLNAIRLEEKEKMEKELLSQIIAEAEDYKIDFRRRRKVTCETNRATNREKEKVFVAGQEKFHAEADKNYWKTIADLVPNEILVKLKHNTPPHLKHSPPPPAPTKDAKTGADGPPTVAAVATPIEVVAAA</sequence>
<protein>
    <recommendedName>
        <fullName evidence="7">Clathrin light chain</fullName>
    </recommendedName>
</protein>
<keyword evidence="5 7" id="KW-0168">Coated pit</keyword>
<feature type="compositionally biased region" description="Gly residues" evidence="8">
    <location>
        <begin position="13"/>
        <end position="22"/>
    </location>
</feature>
<comment type="subcellular location">
    <subcellularLocation>
        <location evidence="2 7">Cytoplasmic vesicle membrane</location>
        <topology evidence="2 7">Peripheral membrane protein</topology>
        <orientation evidence="2 7">Cytoplasmic side</orientation>
    </subcellularLocation>
    <subcellularLocation>
        <location evidence="7">Membrane</location>
        <location evidence="7">Coated pit</location>
        <topology evidence="7">Peripheral membrane protein</topology>
        <orientation evidence="7">Cytoplasmic side</orientation>
    </subcellularLocation>
    <text evidence="7">Cytoplasmic face of coated pits and vesicles.</text>
</comment>
<evidence type="ECO:0000256" key="4">
    <source>
        <dbReference type="ARBA" id="ARBA00023136"/>
    </source>
</evidence>
<dbReference type="GO" id="GO:0072583">
    <property type="term" value="P:clathrin-dependent endocytosis"/>
    <property type="evidence" value="ECO:0007669"/>
    <property type="project" value="TreeGrafter"/>
</dbReference>